<keyword evidence="2" id="KW-1185">Reference proteome</keyword>
<dbReference type="EMBL" id="WHUF01000001">
    <property type="protein sequence ID" value="MQA18168.1"/>
    <property type="molecule type" value="Genomic_DNA"/>
</dbReference>
<name>A0A843S6Q5_9BURK</name>
<protein>
    <recommendedName>
        <fullName evidence="3">ATPase AAA-type core domain-containing protein</fullName>
    </recommendedName>
</protein>
<reference evidence="1 2" key="1">
    <citation type="submission" date="2019-10" db="EMBL/GenBank/DDBJ databases">
        <title>Two novel species isolated from a subtropical stream in China.</title>
        <authorList>
            <person name="Lu H."/>
        </authorList>
    </citation>
    <scope>NUCLEOTIDE SEQUENCE [LARGE SCALE GENOMIC DNA]</scope>
    <source>
        <strain evidence="1 2">FT103W</strain>
    </source>
</reference>
<gene>
    <name evidence="1" type="ORF">GEV01_01435</name>
</gene>
<organism evidence="1 2">
    <name type="scientific">Rugamonas rivuli</name>
    <dbReference type="NCBI Taxonomy" id="2743358"/>
    <lineage>
        <taxon>Bacteria</taxon>
        <taxon>Pseudomonadati</taxon>
        <taxon>Pseudomonadota</taxon>
        <taxon>Betaproteobacteria</taxon>
        <taxon>Burkholderiales</taxon>
        <taxon>Oxalobacteraceae</taxon>
        <taxon>Telluria group</taxon>
        <taxon>Rugamonas</taxon>
    </lineage>
</organism>
<evidence type="ECO:0008006" key="3">
    <source>
        <dbReference type="Google" id="ProtNLM"/>
    </source>
</evidence>
<comment type="caution">
    <text evidence="1">The sequence shown here is derived from an EMBL/GenBank/DDBJ whole genome shotgun (WGS) entry which is preliminary data.</text>
</comment>
<dbReference type="SUPFAM" id="SSF52540">
    <property type="entry name" value="P-loop containing nucleoside triphosphate hydrolases"/>
    <property type="match status" value="1"/>
</dbReference>
<evidence type="ECO:0000313" key="2">
    <source>
        <dbReference type="Proteomes" id="UP000444318"/>
    </source>
</evidence>
<accession>A0A843S6Q5</accession>
<dbReference type="InterPro" id="IPR027417">
    <property type="entry name" value="P-loop_NTPase"/>
</dbReference>
<dbReference type="Proteomes" id="UP000444318">
    <property type="component" value="Unassembled WGS sequence"/>
</dbReference>
<evidence type="ECO:0000313" key="1">
    <source>
        <dbReference type="EMBL" id="MQA18168.1"/>
    </source>
</evidence>
<sequence>MTEVVHCLFIAREGKPPLVVNLTKTYTVTVSAPKTLTVARNTKRYVTKGMTTAGVAGMAVLYGENGAGKTSAMIDMATVFGDNRKFKTAGGLYEKNGKLFVRPGKALQRYAIVGKEGDIQKSDDQLRCLSVFYTTSPFDADRRRRLGNNHWVRDVSPAYGERNTFDGLSLLKVRDQLQMPFLDHASIRIRLLVRSVSNSMIAISNQMGNTRNPHVPLVRRKVMEAAADLPEHEQMQLRCWLSLFVVAHERKSRAFPAKFVRQLDLFPKSADSRGDLYELWKTVIRATFRCMKKDDVVQVMELLQLLSQPEFSKRLAERYTPAELQAMIALRLPGRNESLRQCTELGVLEFSLSGLSSGETAHAIIFASLYGGLERMSREGGQHPVFLLLDEGEMFLHPSWQRVYIDKLLEFVRHMRKLKGRLYLLLATHSLIVAADAPPYSLVNVSSGEQVNGFGLGPRSTLADVYKVAVFQGKSSETEFKRIEAFINAPRRQDYEPIRKLTEALADVHVRKFLEQQVAEALERCRA</sequence>
<dbReference type="AlphaFoldDB" id="A0A843S6Q5"/>
<proteinExistence type="predicted"/>
<dbReference type="RefSeq" id="WP_152800998.1">
    <property type="nucleotide sequence ID" value="NZ_WHUF01000001.1"/>
</dbReference>